<dbReference type="Proteomes" id="UP001595683">
    <property type="component" value="Unassembled WGS sequence"/>
</dbReference>
<evidence type="ECO:0000259" key="2">
    <source>
        <dbReference type="Pfam" id="PF23639"/>
    </source>
</evidence>
<dbReference type="InterPro" id="IPR055570">
    <property type="entry name" value="DUF7146"/>
</dbReference>
<feature type="domain" description="Toprim" evidence="1">
    <location>
        <begin position="240"/>
        <end position="329"/>
    </location>
</feature>
<dbReference type="InterPro" id="IPR034154">
    <property type="entry name" value="TOPRIM_DnaG/twinkle"/>
</dbReference>
<protein>
    <submittedName>
        <fullName evidence="3">Toprim domain-containing protein</fullName>
    </submittedName>
</protein>
<feature type="domain" description="DUF7146" evidence="2">
    <location>
        <begin position="125"/>
        <end position="233"/>
    </location>
</feature>
<evidence type="ECO:0000313" key="4">
    <source>
        <dbReference type="Proteomes" id="UP001595683"/>
    </source>
</evidence>
<proteinExistence type="predicted"/>
<name>A0ABV7UZ40_9SPHN</name>
<reference evidence="4" key="1">
    <citation type="journal article" date="2019" name="Int. J. Syst. Evol. Microbiol.">
        <title>The Global Catalogue of Microorganisms (GCM) 10K type strain sequencing project: providing services to taxonomists for standard genome sequencing and annotation.</title>
        <authorList>
            <consortium name="The Broad Institute Genomics Platform"/>
            <consortium name="The Broad Institute Genome Sequencing Center for Infectious Disease"/>
            <person name="Wu L."/>
            <person name="Ma J."/>
        </authorList>
    </citation>
    <scope>NUCLEOTIDE SEQUENCE [LARGE SCALE GENOMIC DNA]</scope>
    <source>
        <strain evidence="4">KCTC 42224</strain>
    </source>
</reference>
<evidence type="ECO:0000259" key="1">
    <source>
        <dbReference type="Pfam" id="PF13362"/>
    </source>
</evidence>
<comment type="caution">
    <text evidence="3">The sequence shown here is derived from an EMBL/GenBank/DDBJ whole genome shotgun (WGS) entry which is preliminary data.</text>
</comment>
<sequence>MPATAGELARRLADNAEIVCRRYLSNGRREGHYWLVGDARNTPGRSLYVRLVASAEGRGAAGKWTDAQSGDHGDLLDLIALSCGHQRLRDTLQEARRFLSLPDIGPPQLQPRSHRPRAIAAKAPSAERARRLWDACQPFSSDPATVYLRARGLHSARALADLRYHPGCYYRPTGLDRAGTDRTLPALVAAVTDLAGSVSGVQRTWLARSGEGKAPVETPRRAMGMLLGNGIRFGQADAVMAVGEGIETTLSLREVLPEMSMIAALSSTHLAALLFPPALRRLYVSCDADAAGRRALERLTARGHEAGIEVVALHPCLDDFNSDLVRWGATKLKSALAGQLRAEDARRFLEPQVVTSGMTRT</sequence>
<dbReference type="Pfam" id="PF23639">
    <property type="entry name" value="DUF7146"/>
    <property type="match status" value="1"/>
</dbReference>
<gene>
    <name evidence="3" type="ORF">ACFOOT_01845</name>
</gene>
<dbReference type="RefSeq" id="WP_191325011.1">
    <property type="nucleotide sequence ID" value="NZ_BMZP01000013.1"/>
</dbReference>
<evidence type="ECO:0000313" key="3">
    <source>
        <dbReference type="EMBL" id="MFC3670157.1"/>
    </source>
</evidence>
<dbReference type="CDD" id="cd01029">
    <property type="entry name" value="TOPRIM_primases"/>
    <property type="match status" value="1"/>
</dbReference>
<dbReference type="EMBL" id="JBHRYE010000003">
    <property type="protein sequence ID" value="MFC3670157.1"/>
    <property type="molecule type" value="Genomic_DNA"/>
</dbReference>
<keyword evidence="4" id="KW-1185">Reference proteome</keyword>
<dbReference type="Pfam" id="PF13362">
    <property type="entry name" value="Toprim_3"/>
    <property type="match status" value="1"/>
</dbReference>
<dbReference type="InterPro" id="IPR006171">
    <property type="entry name" value="TOPRIM_dom"/>
</dbReference>
<accession>A0ABV7UZ40</accession>
<organism evidence="3 4">
    <name type="scientific">Novosphingobium pokkalii</name>
    <dbReference type="NCBI Taxonomy" id="1770194"/>
    <lineage>
        <taxon>Bacteria</taxon>
        <taxon>Pseudomonadati</taxon>
        <taxon>Pseudomonadota</taxon>
        <taxon>Alphaproteobacteria</taxon>
        <taxon>Sphingomonadales</taxon>
        <taxon>Sphingomonadaceae</taxon>
        <taxon>Novosphingobium</taxon>
    </lineage>
</organism>